<reference evidence="8 9" key="1">
    <citation type="submission" date="2023-05" db="EMBL/GenBank/DDBJ databases">
        <title>Sedimentitalea sp. nov. JM2-8.</title>
        <authorList>
            <person name="Huang J."/>
        </authorList>
    </citation>
    <scope>NUCLEOTIDE SEQUENCE [LARGE SCALE GENOMIC DNA]</scope>
    <source>
        <strain evidence="8 9">JM2-8</strain>
    </source>
</reference>
<dbReference type="InterPro" id="IPR011032">
    <property type="entry name" value="GroES-like_sf"/>
</dbReference>
<dbReference type="InterPro" id="IPR036291">
    <property type="entry name" value="NAD(P)-bd_dom_sf"/>
</dbReference>
<evidence type="ECO:0000256" key="5">
    <source>
        <dbReference type="ARBA" id="ARBA00023002"/>
    </source>
</evidence>
<dbReference type="Proteomes" id="UP001227126">
    <property type="component" value="Unassembled WGS sequence"/>
</dbReference>
<keyword evidence="4 6" id="KW-0862">Zinc</keyword>
<dbReference type="SMART" id="SM00829">
    <property type="entry name" value="PKS_ER"/>
    <property type="match status" value="1"/>
</dbReference>
<proteinExistence type="inferred from homology"/>
<dbReference type="EMBL" id="JASNJE010000003">
    <property type="protein sequence ID" value="MDK3072272.1"/>
    <property type="molecule type" value="Genomic_DNA"/>
</dbReference>
<dbReference type="SUPFAM" id="SSF50129">
    <property type="entry name" value="GroES-like"/>
    <property type="match status" value="1"/>
</dbReference>
<evidence type="ECO:0000256" key="2">
    <source>
        <dbReference type="ARBA" id="ARBA00008072"/>
    </source>
</evidence>
<keyword evidence="5" id="KW-0560">Oxidoreductase</keyword>
<comment type="similarity">
    <text evidence="2 6">Belongs to the zinc-containing alcohol dehydrogenase family.</text>
</comment>
<dbReference type="InterPro" id="IPR013154">
    <property type="entry name" value="ADH-like_N"/>
</dbReference>
<accession>A0ABT7FB06</accession>
<dbReference type="PANTHER" id="PTHR43161:SF9">
    <property type="entry name" value="SORBITOL DEHYDROGENASE"/>
    <property type="match status" value="1"/>
</dbReference>
<dbReference type="SUPFAM" id="SSF51735">
    <property type="entry name" value="NAD(P)-binding Rossmann-fold domains"/>
    <property type="match status" value="1"/>
</dbReference>
<evidence type="ECO:0000256" key="4">
    <source>
        <dbReference type="ARBA" id="ARBA00022833"/>
    </source>
</evidence>
<sequence>MQAVVIHAAKDLRIESCICDPVDTGKVKVRIEAGGICGSDLHYFQQGGFGAVRLREPMILGHEVAGVISEIGEGVDGLKTGDRVAVSPSRPCGSCTYCETGLFNHCLNMRFYGSAMPMPHIQGAFRQDLVADASQCHLIAPQVPAEIAAFAEPLSVVLHALKRAGPVAGRKVLITGCGPIGALAVLAAKAQGAAEVVATDVIDHVLGIALTVGADKAINVAATPGWTGAWKADKGSFDVMIEASGTESALRAGLDVLRPRAVLVQLGLGGDVTLPINALVAREIDMRGAFRFHEEFADAVALINAGTLDLSPLLSARFPMQDAAAAFALAGDRNRAMKVQLDFTAAPEGRDPT</sequence>
<gene>
    <name evidence="8" type="ORF">QO034_04040</name>
</gene>
<dbReference type="Gene3D" id="3.40.50.720">
    <property type="entry name" value="NAD(P)-binding Rossmann-like Domain"/>
    <property type="match status" value="1"/>
</dbReference>
<organism evidence="8 9">
    <name type="scientific">Sedimentitalea xiamensis</name>
    <dbReference type="NCBI Taxonomy" id="3050037"/>
    <lineage>
        <taxon>Bacteria</taxon>
        <taxon>Pseudomonadati</taxon>
        <taxon>Pseudomonadota</taxon>
        <taxon>Alphaproteobacteria</taxon>
        <taxon>Rhodobacterales</taxon>
        <taxon>Paracoccaceae</taxon>
        <taxon>Sedimentitalea</taxon>
    </lineage>
</organism>
<comment type="cofactor">
    <cofactor evidence="1 6">
        <name>Zn(2+)</name>
        <dbReference type="ChEBI" id="CHEBI:29105"/>
    </cofactor>
</comment>
<comment type="caution">
    <text evidence="8">The sequence shown here is derived from an EMBL/GenBank/DDBJ whole genome shotgun (WGS) entry which is preliminary data.</text>
</comment>
<dbReference type="PROSITE" id="PS00059">
    <property type="entry name" value="ADH_ZINC"/>
    <property type="match status" value="1"/>
</dbReference>
<dbReference type="Gene3D" id="3.90.180.10">
    <property type="entry name" value="Medium-chain alcohol dehydrogenases, catalytic domain"/>
    <property type="match status" value="1"/>
</dbReference>
<dbReference type="Pfam" id="PF08240">
    <property type="entry name" value="ADH_N"/>
    <property type="match status" value="1"/>
</dbReference>
<evidence type="ECO:0000313" key="8">
    <source>
        <dbReference type="EMBL" id="MDK3072272.1"/>
    </source>
</evidence>
<keyword evidence="3 6" id="KW-0479">Metal-binding</keyword>
<dbReference type="InterPro" id="IPR020843">
    <property type="entry name" value="ER"/>
</dbReference>
<protein>
    <submittedName>
        <fullName evidence="8">L-idonate 5-dehydrogenase</fullName>
    </submittedName>
</protein>
<dbReference type="PANTHER" id="PTHR43161">
    <property type="entry name" value="SORBITOL DEHYDROGENASE"/>
    <property type="match status" value="1"/>
</dbReference>
<evidence type="ECO:0000256" key="6">
    <source>
        <dbReference type="RuleBase" id="RU361277"/>
    </source>
</evidence>
<dbReference type="CDD" id="cd08232">
    <property type="entry name" value="idonate-5-DH"/>
    <property type="match status" value="1"/>
</dbReference>
<dbReference type="InterPro" id="IPR002328">
    <property type="entry name" value="ADH_Zn_CS"/>
</dbReference>
<dbReference type="Pfam" id="PF00107">
    <property type="entry name" value="ADH_zinc_N"/>
    <property type="match status" value="1"/>
</dbReference>
<feature type="domain" description="Enoyl reductase (ER)" evidence="7">
    <location>
        <begin position="7"/>
        <end position="341"/>
    </location>
</feature>
<evidence type="ECO:0000256" key="3">
    <source>
        <dbReference type="ARBA" id="ARBA00022723"/>
    </source>
</evidence>
<evidence type="ECO:0000313" key="9">
    <source>
        <dbReference type="Proteomes" id="UP001227126"/>
    </source>
</evidence>
<dbReference type="InterPro" id="IPR013149">
    <property type="entry name" value="ADH-like_C"/>
</dbReference>
<evidence type="ECO:0000256" key="1">
    <source>
        <dbReference type="ARBA" id="ARBA00001947"/>
    </source>
</evidence>
<evidence type="ECO:0000259" key="7">
    <source>
        <dbReference type="SMART" id="SM00829"/>
    </source>
</evidence>
<keyword evidence="9" id="KW-1185">Reference proteome</keyword>
<name>A0ABT7FB06_9RHOB</name>